<evidence type="ECO:0000256" key="1">
    <source>
        <dbReference type="SAM" id="MobiDB-lite"/>
    </source>
</evidence>
<dbReference type="InterPro" id="IPR036249">
    <property type="entry name" value="Thioredoxin-like_sf"/>
</dbReference>
<feature type="region of interest" description="Disordered" evidence="1">
    <location>
        <begin position="203"/>
        <end position="226"/>
    </location>
</feature>
<keyword evidence="3" id="KW-0413">Isomerase</keyword>
<feature type="domain" description="DSBA-like thioredoxin" evidence="2">
    <location>
        <begin position="8"/>
        <end position="205"/>
    </location>
</feature>
<dbReference type="SUPFAM" id="SSF52833">
    <property type="entry name" value="Thioredoxin-like"/>
    <property type="match status" value="1"/>
</dbReference>
<accession>A0A3B0U118</accession>
<proteinExistence type="predicted"/>
<evidence type="ECO:0000313" key="3">
    <source>
        <dbReference type="EMBL" id="VAW13076.1"/>
    </source>
</evidence>
<dbReference type="InterPro" id="IPR001853">
    <property type="entry name" value="DSBA-like_thioredoxin_dom"/>
</dbReference>
<evidence type="ECO:0000259" key="2">
    <source>
        <dbReference type="Pfam" id="PF01323"/>
    </source>
</evidence>
<dbReference type="EMBL" id="UOEM01000058">
    <property type="protein sequence ID" value="VAW13076.1"/>
    <property type="molecule type" value="Genomic_DNA"/>
</dbReference>
<dbReference type="Gene3D" id="3.40.30.10">
    <property type="entry name" value="Glutaredoxin"/>
    <property type="match status" value="1"/>
</dbReference>
<dbReference type="GO" id="GO:0016853">
    <property type="term" value="F:isomerase activity"/>
    <property type="evidence" value="ECO:0007669"/>
    <property type="project" value="UniProtKB-KW"/>
</dbReference>
<dbReference type="CDD" id="cd03024">
    <property type="entry name" value="DsbA_FrnE"/>
    <property type="match status" value="1"/>
</dbReference>
<name>A0A3B0U118_9ZZZZ</name>
<reference evidence="3" key="1">
    <citation type="submission" date="2018-06" db="EMBL/GenBank/DDBJ databases">
        <authorList>
            <person name="Zhirakovskaya E."/>
        </authorList>
    </citation>
    <scope>NUCLEOTIDE SEQUENCE</scope>
</reference>
<dbReference type="GO" id="GO:0016491">
    <property type="term" value="F:oxidoreductase activity"/>
    <property type="evidence" value="ECO:0007669"/>
    <property type="project" value="InterPro"/>
</dbReference>
<organism evidence="3">
    <name type="scientific">hydrothermal vent metagenome</name>
    <dbReference type="NCBI Taxonomy" id="652676"/>
    <lineage>
        <taxon>unclassified sequences</taxon>
        <taxon>metagenomes</taxon>
        <taxon>ecological metagenomes</taxon>
    </lineage>
</organism>
<feature type="compositionally biased region" description="Low complexity" evidence="1">
    <location>
        <begin position="203"/>
        <end position="216"/>
    </location>
</feature>
<protein>
    <submittedName>
        <fullName evidence="3">2-hydroxychromene-2-carboxylate isomerase/DsbA-like thioredoxin domain</fullName>
    </submittedName>
</protein>
<dbReference type="Pfam" id="PF01323">
    <property type="entry name" value="DSBA"/>
    <property type="match status" value="1"/>
</dbReference>
<gene>
    <name evidence="3" type="ORF">MNBD_ALPHA09-1357</name>
</gene>
<dbReference type="PANTHER" id="PTHR13887">
    <property type="entry name" value="GLUTATHIONE S-TRANSFERASE KAPPA"/>
    <property type="match status" value="1"/>
</dbReference>
<dbReference type="AlphaFoldDB" id="A0A3B0U118"/>
<dbReference type="PANTHER" id="PTHR13887:SF41">
    <property type="entry name" value="THIOREDOXIN SUPERFAMILY PROTEIN"/>
    <property type="match status" value="1"/>
</dbReference>
<sequence length="226" mass="24707">MTQQTVRLDIVSDVMCPWCYIGKRRLETAMALVPHIAFDIRWRPFQLDPTIPPEGMDRQTYLEAKFGPERAKAVYGDIEAAGAGAGIAFDFAAITRSPNTIDAHRLIRWAGDAGCQDAVVERLFEFFFLKGQDIGDRKHLVSIAADCGMDAEWVREHLDSDTDKDKVQREIAIAQAIGIQGVPGFIFENAYLVSGAQAPESLADAAQRAANAPAKAGQPSPFDAKA</sequence>